<feature type="non-terminal residue" evidence="2">
    <location>
        <position position="168"/>
    </location>
</feature>
<accession>A0A9P6BYW1</accession>
<keyword evidence="1" id="KW-0812">Transmembrane</keyword>
<feature type="transmembrane region" description="Helical" evidence="1">
    <location>
        <begin position="60"/>
        <end position="83"/>
    </location>
</feature>
<organism evidence="2 3">
    <name type="scientific">Macrolepiota fuliginosa MF-IS2</name>
    <dbReference type="NCBI Taxonomy" id="1400762"/>
    <lineage>
        <taxon>Eukaryota</taxon>
        <taxon>Fungi</taxon>
        <taxon>Dikarya</taxon>
        <taxon>Basidiomycota</taxon>
        <taxon>Agaricomycotina</taxon>
        <taxon>Agaricomycetes</taxon>
        <taxon>Agaricomycetidae</taxon>
        <taxon>Agaricales</taxon>
        <taxon>Agaricineae</taxon>
        <taxon>Agaricaceae</taxon>
        <taxon>Macrolepiota</taxon>
    </lineage>
</organism>
<protein>
    <submittedName>
        <fullName evidence="2">Uncharacterized protein</fullName>
    </submittedName>
</protein>
<dbReference type="EMBL" id="MU151353">
    <property type="protein sequence ID" value="KAF9444712.1"/>
    <property type="molecule type" value="Genomic_DNA"/>
</dbReference>
<gene>
    <name evidence="2" type="ORF">P691DRAFT_629185</name>
</gene>
<sequence length="168" mass="19442">LELDDPSAAYKELEKTWEVFIDSLIKERKTLNIVSALLVAGILTTLQIENAATDFYTRYLALFSFTGALISLLFGCVYVIQFSSMRKIYKEAEWAFESINEQMIFWNVWVTLSLPAVWLAWTILFFIAAIVCFMWRVSYTQSKTITLTFVHFELVPRILIYLLLVVGV</sequence>
<dbReference type="AlphaFoldDB" id="A0A9P6BYW1"/>
<keyword evidence="3" id="KW-1185">Reference proteome</keyword>
<feature type="transmembrane region" description="Helical" evidence="1">
    <location>
        <begin position="149"/>
        <end position="167"/>
    </location>
</feature>
<feature type="non-terminal residue" evidence="2">
    <location>
        <position position="1"/>
    </location>
</feature>
<keyword evidence="1" id="KW-1133">Transmembrane helix</keyword>
<feature type="transmembrane region" description="Helical" evidence="1">
    <location>
        <begin position="104"/>
        <end position="137"/>
    </location>
</feature>
<keyword evidence="1" id="KW-0472">Membrane</keyword>
<proteinExistence type="predicted"/>
<reference evidence="2" key="1">
    <citation type="submission" date="2020-11" db="EMBL/GenBank/DDBJ databases">
        <authorList>
            <consortium name="DOE Joint Genome Institute"/>
            <person name="Ahrendt S."/>
            <person name="Riley R."/>
            <person name="Andreopoulos W."/>
            <person name="Labutti K."/>
            <person name="Pangilinan J."/>
            <person name="Ruiz-Duenas F.J."/>
            <person name="Barrasa J.M."/>
            <person name="Sanchez-Garcia M."/>
            <person name="Camarero S."/>
            <person name="Miyauchi S."/>
            <person name="Serrano A."/>
            <person name="Linde D."/>
            <person name="Babiker R."/>
            <person name="Drula E."/>
            <person name="Ayuso-Fernandez I."/>
            <person name="Pacheco R."/>
            <person name="Padilla G."/>
            <person name="Ferreira P."/>
            <person name="Barriuso J."/>
            <person name="Kellner H."/>
            <person name="Castanera R."/>
            <person name="Alfaro M."/>
            <person name="Ramirez L."/>
            <person name="Pisabarro A.G."/>
            <person name="Kuo A."/>
            <person name="Tritt A."/>
            <person name="Lipzen A."/>
            <person name="He G."/>
            <person name="Yan M."/>
            <person name="Ng V."/>
            <person name="Cullen D."/>
            <person name="Martin F."/>
            <person name="Rosso M.-N."/>
            <person name="Henrissat B."/>
            <person name="Hibbett D."/>
            <person name="Martinez A.T."/>
            <person name="Grigoriev I.V."/>
        </authorList>
    </citation>
    <scope>NUCLEOTIDE SEQUENCE</scope>
    <source>
        <strain evidence="2">MF-IS2</strain>
    </source>
</reference>
<evidence type="ECO:0000256" key="1">
    <source>
        <dbReference type="SAM" id="Phobius"/>
    </source>
</evidence>
<feature type="transmembrane region" description="Helical" evidence="1">
    <location>
        <begin position="30"/>
        <end position="48"/>
    </location>
</feature>
<evidence type="ECO:0000313" key="3">
    <source>
        <dbReference type="Proteomes" id="UP000807342"/>
    </source>
</evidence>
<name>A0A9P6BYW1_9AGAR</name>
<evidence type="ECO:0000313" key="2">
    <source>
        <dbReference type="EMBL" id="KAF9444712.1"/>
    </source>
</evidence>
<dbReference type="OrthoDB" id="3062801at2759"/>
<dbReference type="Proteomes" id="UP000807342">
    <property type="component" value="Unassembled WGS sequence"/>
</dbReference>
<comment type="caution">
    <text evidence="2">The sequence shown here is derived from an EMBL/GenBank/DDBJ whole genome shotgun (WGS) entry which is preliminary data.</text>
</comment>